<evidence type="ECO:0000256" key="2">
    <source>
        <dbReference type="ARBA" id="ARBA00012729"/>
    </source>
</evidence>
<dbReference type="GO" id="GO:0005576">
    <property type="term" value="C:extracellular region"/>
    <property type="evidence" value="ECO:0007669"/>
    <property type="project" value="TreeGrafter"/>
</dbReference>
<evidence type="ECO:0000256" key="3">
    <source>
        <dbReference type="ARBA" id="ARBA00022669"/>
    </source>
</evidence>
<evidence type="ECO:0000256" key="6">
    <source>
        <dbReference type="ARBA" id="ARBA00023277"/>
    </source>
</evidence>
<keyword evidence="3" id="KW-0147">Chitin-binding</keyword>
<evidence type="ECO:0000256" key="5">
    <source>
        <dbReference type="ARBA" id="ARBA00023024"/>
    </source>
</evidence>
<evidence type="ECO:0000256" key="9">
    <source>
        <dbReference type="ARBA" id="ARBA00025727"/>
    </source>
</evidence>
<organism evidence="13 14">
    <name type="scientific">Ampelomyces quisqualis</name>
    <name type="common">Powdery mildew agent</name>
    <dbReference type="NCBI Taxonomy" id="50730"/>
    <lineage>
        <taxon>Eukaryota</taxon>
        <taxon>Fungi</taxon>
        <taxon>Dikarya</taxon>
        <taxon>Ascomycota</taxon>
        <taxon>Pezizomycotina</taxon>
        <taxon>Dothideomycetes</taxon>
        <taxon>Pleosporomycetidae</taxon>
        <taxon>Pleosporales</taxon>
        <taxon>Pleosporineae</taxon>
        <taxon>Phaeosphaeriaceae</taxon>
        <taxon>Ampelomyces</taxon>
    </lineage>
</organism>
<dbReference type="InterPro" id="IPR017853">
    <property type="entry name" value="GH"/>
</dbReference>
<dbReference type="PANTHER" id="PTHR45708">
    <property type="entry name" value="ENDOCHITINASE"/>
    <property type="match status" value="1"/>
</dbReference>
<keyword evidence="11" id="KW-0732">Signal</keyword>
<dbReference type="SUPFAM" id="SSF51445">
    <property type="entry name" value="(Trans)glycosidases"/>
    <property type="match status" value="1"/>
</dbReference>
<evidence type="ECO:0000313" key="14">
    <source>
        <dbReference type="Proteomes" id="UP000800096"/>
    </source>
</evidence>
<dbReference type="InterPro" id="IPR045321">
    <property type="entry name" value="Cts1-like"/>
</dbReference>
<dbReference type="CDD" id="cd02877">
    <property type="entry name" value="GH18_hevamine_XipI_class_III"/>
    <property type="match status" value="1"/>
</dbReference>
<keyword evidence="14" id="KW-1185">Reference proteome</keyword>
<evidence type="ECO:0000256" key="8">
    <source>
        <dbReference type="ARBA" id="ARBA00023326"/>
    </source>
</evidence>
<proteinExistence type="inferred from homology"/>
<dbReference type="AlphaFoldDB" id="A0A6A5QEA3"/>
<evidence type="ECO:0000256" key="10">
    <source>
        <dbReference type="RuleBase" id="RU000489"/>
    </source>
</evidence>
<evidence type="ECO:0000259" key="12">
    <source>
        <dbReference type="PROSITE" id="PS51910"/>
    </source>
</evidence>
<dbReference type="GO" id="GO:0006032">
    <property type="term" value="P:chitin catabolic process"/>
    <property type="evidence" value="ECO:0007669"/>
    <property type="project" value="UniProtKB-KW"/>
</dbReference>
<comment type="similarity">
    <text evidence="9">Belongs to the glycosyl hydrolase 18 family. Chitinase class III subfamily.</text>
</comment>
<dbReference type="PROSITE" id="PS01095">
    <property type="entry name" value="GH18_1"/>
    <property type="match status" value="1"/>
</dbReference>
<dbReference type="Pfam" id="PF00704">
    <property type="entry name" value="Glyco_hydro_18"/>
    <property type="match status" value="1"/>
</dbReference>
<evidence type="ECO:0000256" key="7">
    <source>
        <dbReference type="ARBA" id="ARBA00023295"/>
    </source>
</evidence>
<dbReference type="EMBL" id="ML979138">
    <property type="protein sequence ID" value="KAF1913723.1"/>
    <property type="molecule type" value="Genomic_DNA"/>
</dbReference>
<dbReference type="InterPro" id="IPR001223">
    <property type="entry name" value="Glyco_hydro18_cat"/>
</dbReference>
<gene>
    <name evidence="13" type="ORF">BDU57DRAFT_455622</name>
</gene>
<reference evidence="13" key="1">
    <citation type="journal article" date="2020" name="Stud. Mycol.">
        <title>101 Dothideomycetes genomes: a test case for predicting lifestyles and emergence of pathogens.</title>
        <authorList>
            <person name="Haridas S."/>
            <person name="Albert R."/>
            <person name="Binder M."/>
            <person name="Bloem J."/>
            <person name="Labutti K."/>
            <person name="Salamov A."/>
            <person name="Andreopoulos B."/>
            <person name="Baker S."/>
            <person name="Barry K."/>
            <person name="Bills G."/>
            <person name="Bluhm B."/>
            <person name="Cannon C."/>
            <person name="Castanera R."/>
            <person name="Culley D."/>
            <person name="Daum C."/>
            <person name="Ezra D."/>
            <person name="Gonzalez J."/>
            <person name="Henrissat B."/>
            <person name="Kuo A."/>
            <person name="Liang C."/>
            <person name="Lipzen A."/>
            <person name="Lutzoni F."/>
            <person name="Magnuson J."/>
            <person name="Mondo S."/>
            <person name="Nolan M."/>
            <person name="Ohm R."/>
            <person name="Pangilinan J."/>
            <person name="Park H.-J."/>
            <person name="Ramirez L."/>
            <person name="Alfaro M."/>
            <person name="Sun H."/>
            <person name="Tritt A."/>
            <person name="Yoshinaga Y."/>
            <person name="Zwiers L.-H."/>
            <person name="Turgeon B."/>
            <person name="Goodwin S."/>
            <person name="Spatafora J."/>
            <person name="Crous P."/>
            <person name="Grigoriev I."/>
        </authorList>
    </citation>
    <scope>NUCLEOTIDE SEQUENCE</scope>
    <source>
        <strain evidence="13">HMLAC05119</strain>
    </source>
</reference>
<feature type="domain" description="GH18" evidence="12">
    <location>
        <begin position="30"/>
        <end position="349"/>
    </location>
</feature>
<keyword evidence="5" id="KW-0146">Chitin degradation</keyword>
<feature type="signal peptide" evidence="11">
    <location>
        <begin position="1"/>
        <end position="22"/>
    </location>
</feature>
<evidence type="ECO:0000256" key="4">
    <source>
        <dbReference type="ARBA" id="ARBA00022801"/>
    </source>
</evidence>
<name>A0A6A5QEA3_AMPQU</name>
<dbReference type="GO" id="GO:0008843">
    <property type="term" value="F:endochitinase activity"/>
    <property type="evidence" value="ECO:0007669"/>
    <property type="project" value="UniProtKB-EC"/>
</dbReference>
<dbReference type="PROSITE" id="PS51910">
    <property type="entry name" value="GH18_2"/>
    <property type="match status" value="1"/>
</dbReference>
<protein>
    <recommendedName>
        <fullName evidence="2">chitinase</fullName>
        <ecNumber evidence="2">3.2.1.14</ecNumber>
    </recommendedName>
</protein>
<sequence>MSPSTISRAAAAVTLLASTTNAAFNAGSTANVAMYWGQGPNQAPLTTACADESIDVVNVAFVNGFPAKIGDWPATNFGNACYDYYKHPTDSTQDNKLLRTCPSIENGIKLCQKNGKKVLLSLGGGAPTSYYFPSEAVAKYTAEFLMGAFGPVTPAWTANNGPRPFGDSFVDGFDLDLEAEVNNVPRPEDIKAHYAYFVNQLKVIQPSLLISAAPQCEVPDVRLADAIKGAPFDMIFTQFYNTPKCSARAGISEPNNVEGFSFKKWADWLQANSFKQDVKLYIGLPASPAAAPSYPDHHLSPNEAYTLANQWKQAYPGKFGGIMLWEDKRSRDNEINCGNYGSWMKAILN</sequence>
<dbReference type="InterPro" id="IPR001579">
    <property type="entry name" value="Glyco_hydro_18_chit_AS"/>
</dbReference>
<keyword evidence="7 10" id="KW-0326">Glycosidase</keyword>
<evidence type="ECO:0000256" key="11">
    <source>
        <dbReference type="SAM" id="SignalP"/>
    </source>
</evidence>
<dbReference type="EC" id="3.2.1.14" evidence="2"/>
<feature type="non-terminal residue" evidence="13">
    <location>
        <position position="349"/>
    </location>
</feature>
<dbReference type="PANTHER" id="PTHR45708:SF49">
    <property type="entry name" value="ENDOCHITINASE"/>
    <property type="match status" value="1"/>
</dbReference>
<dbReference type="GO" id="GO:0000272">
    <property type="term" value="P:polysaccharide catabolic process"/>
    <property type="evidence" value="ECO:0007669"/>
    <property type="project" value="UniProtKB-KW"/>
</dbReference>
<dbReference type="Proteomes" id="UP000800096">
    <property type="component" value="Unassembled WGS sequence"/>
</dbReference>
<evidence type="ECO:0000256" key="1">
    <source>
        <dbReference type="ARBA" id="ARBA00000822"/>
    </source>
</evidence>
<evidence type="ECO:0000313" key="13">
    <source>
        <dbReference type="EMBL" id="KAF1913723.1"/>
    </source>
</evidence>
<dbReference type="Gene3D" id="3.20.20.80">
    <property type="entry name" value="Glycosidases"/>
    <property type="match status" value="1"/>
</dbReference>
<comment type="catalytic activity">
    <reaction evidence="1">
        <text>Random endo-hydrolysis of N-acetyl-beta-D-glucosaminide (1-&gt;4)-beta-linkages in chitin and chitodextrins.</text>
        <dbReference type="EC" id="3.2.1.14"/>
    </reaction>
</comment>
<dbReference type="InterPro" id="IPR050542">
    <property type="entry name" value="Glycosyl_Hydrlase18_Chitinase"/>
</dbReference>
<keyword evidence="4 10" id="KW-0378">Hydrolase</keyword>
<dbReference type="GO" id="GO:0008061">
    <property type="term" value="F:chitin binding"/>
    <property type="evidence" value="ECO:0007669"/>
    <property type="project" value="UniProtKB-KW"/>
</dbReference>
<accession>A0A6A5QEA3</accession>
<keyword evidence="6" id="KW-0119">Carbohydrate metabolism</keyword>
<dbReference type="OrthoDB" id="6020543at2759"/>
<keyword evidence="8" id="KW-0624">Polysaccharide degradation</keyword>
<feature type="chain" id="PRO_5025589911" description="chitinase" evidence="11">
    <location>
        <begin position="23"/>
        <end position="349"/>
    </location>
</feature>